<dbReference type="Gene3D" id="3.40.50.150">
    <property type="entry name" value="Vaccinia Virus protein VP39"/>
    <property type="match status" value="1"/>
</dbReference>
<dbReference type="RefSeq" id="WP_103684976.1">
    <property type="nucleotide sequence ID" value="NZ_PQGG01000031.1"/>
</dbReference>
<dbReference type="GO" id="GO:0008168">
    <property type="term" value="F:methyltransferase activity"/>
    <property type="evidence" value="ECO:0007669"/>
    <property type="project" value="UniProtKB-KW"/>
</dbReference>
<name>A0A2S4HDC3_9GAMM</name>
<keyword evidence="1" id="KW-0808">Transferase</keyword>
<dbReference type="GO" id="GO:0032259">
    <property type="term" value="P:methylation"/>
    <property type="evidence" value="ECO:0007669"/>
    <property type="project" value="UniProtKB-KW"/>
</dbReference>
<dbReference type="Pfam" id="PF13489">
    <property type="entry name" value="Methyltransf_23"/>
    <property type="match status" value="1"/>
</dbReference>
<dbReference type="InterPro" id="IPR029063">
    <property type="entry name" value="SAM-dependent_MTases_sf"/>
</dbReference>
<dbReference type="EMBL" id="PQGG01000031">
    <property type="protein sequence ID" value="POP51993.1"/>
    <property type="molecule type" value="Genomic_DNA"/>
</dbReference>
<evidence type="ECO:0000313" key="2">
    <source>
        <dbReference type="Proteomes" id="UP000237222"/>
    </source>
</evidence>
<evidence type="ECO:0000313" key="1">
    <source>
        <dbReference type="EMBL" id="POP51993.1"/>
    </source>
</evidence>
<dbReference type="PANTHER" id="PTHR43861">
    <property type="entry name" value="TRANS-ACONITATE 2-METHYLTRANSFERASE-RELATED"/>
    <property type="match status" value="1"/>
</dbReference>
<dbReference type="OrthoDB" id="9791944at2"/>
<dbReference type="CDD" id="cd02440">
    <property type="entry name" value="AdoMet_MTases"/>
    <property type="match status" value="1"/>
</dbReference>
<dbReference type="Proteomes" id="UP000237222">
    <property type="component" value="Unassembled WGS sequence"/>
</dbReference>
<dbReference type="AlphaFoldDB" id="A0A2S4HDC3"/>
<dbReference type="SUPFAM" id="SSF53335">
    <property type="entry name" value="S-adenosyl-L-methionine-dependent methyltransferases"/>
    <property type="match status" value="1"/>
</dbReference>
<keyword evidence="1" id="KW-0489">Methyltransferase</keyword>
<organism evidence="1 2">
    <name type="scientific">Zhongshania marina</name>
    <dbReference type="NCBI Taxonomy" id="2304603"/>
    <lineage>
        <taxon>Bacteria</taxon>
        <taxon>Pseudomonadati</taxon>
        <taxon>Pseudomonadota</taxon>
        <taxon>Gammaproteobacteria</taxon>
        <taxon>Cellvibrionales</taxon>
        <taxon>Spongiibacteraceae</taxon>
        <taxon>Zhongshania</taxon>
    </lineage>
</organism>
<proteinExistence type="predicted"/>
<dbReference type="PANTHER" id="PTHR43861:SF6">
    <property type="entry name" value="METHYLTRANSFERASE TYPE 11"/>
    <property type="match status" value="1"/>
</dbReference>
<accession>A0A2S4HDC3</accession>
<comment type="caution">
    <text evidence="1">The sequence shown here is derived from an EMBL/GenBank/DDBJ whole genome shotgun (WGS) entry which is preliminary data.</text>
</comment>
<reference evidence="1" key="1">
    <citation type="submission" date="2018-01" db="EMBL/GenBank/DDBJ databases">
        <authorList>
            <person name="Yu X.-D."/>
        </authorList>
    </citation>
    <scope>NUCLEOTIDE SEQUENCE</scope>
    <source>
        <strain evidence="1">ZX-21</strain>
    </source>
</reference>
<gene>
    <name evidence="1" type="ORF">C0068_13375</name>
</gene>
<sequence length="241" mass="27304">MECPTCHSTESSLVGSKNGHKLHRCANCSLLHVHPMPAADELLRYYQDYHKTPQYTRKLKSKQRRAKKRIWSLKRLTKGSKFLDVGCNAGFAVEAARSLGLEACGIDLDEASIKFARQQYPMGDFRKISAQDLAASAERFDIIYCCEVIEHLAEPHSFVDALYTLLNENGVLFLTTPDIAHFSVQQNLLEWTAVRPPEHLLYFSKPALTALLEAHHFRKINFRPNLKPTIKLLARKDAAAV</sequence>
<protein>
    <submittedName>
        <fullName evidence="1">Class I SAM-dependent methyltransferase</fullName>
    </submittedName>
</protein>